<proteinExistence type="inferred from homology"/>
<name>U6MS55_9EIME</name>
<dbReference type="AlphaFoldDB" id="U6MS55"/>
<evidence type="ECO:0000256" key="2">
    <source>
        <dbReference type="ARBA" id="ARBA00006374"/>
    </source>
</evidence>
<comment type="similarity">
    <text evidence="2">Belongs to the RRP1 family.</text>
</comment>
<organism evidence="6 7">
    <name type="scientific">Eimeria necatrix</name>
    <dbReference type="NCBI Taxonomy" id="51315"/>
    <lineage>
        <taxon>Eukaryota</taxon>
        <taxon>Sar</taxon>
        <taxon>Alveolata</taxon>
        <taxon>Apicomplexa</taxon>
        <taxon>Conoidasida</taxon>
        <taxon>Coccidia</taxon>
        <taxon>Eucoccidiorida</taxon>
        <taxon>Eimeriorina</taxon>
        <taxon>Eimeriidae</taxon>
        <taxon>Eimeria</taxon>
    </lineage>
</organism>
<protein>
    <submittedName>
        <fullName evidence="6">Nucleolar protein,Nop52 domain containing protein, putative</fullName>
    </submittedName>
</protein>
<evidence type="ECO:0000256" key="5">
    <source>
        <dbReference type="SAM" id="MobiDB-lite"/>
    </source>
</evidence>
<feature type="compositionally biased region" description="Basic residues" evidence="5">
    <location>
        <begin position="711"/>
        <end position="726"/>
    </location>
</feature>
<evidence type="ECO:0000313" key="6">
    <source>
        <dbReference type="EMBL" id="CDJ65304.1"/>
    </source>
</evidence>
<keyword evidence="4" id="KW-0539">Nucleus</keyword>
<feature type="region of interest" description="Disordered" evidence="5">
    <location>
        <begin position="27"/>
        <end position="50"/>
    </location>
</feature>
<feature type="compositionally biased region" description="Low complexity" evidence="5">
    <location>
        <begin position="444"/>
        <end position="453"/>
    </location>
</feature>
<dbReference type="GO" id="GO:0005634">
    <property type="term" value="C:nucleus"/>
    <property type="evidence" value="ECO:0007669"/>
    <property type="project" value="UniProtKB-SubCell"/>
</dbReference>
<evidence type="ECO:0000256" key="3">
    <source>
        <dbReference type="ARBA" id="ARBA00022552"/>
    </source>
</evidence>
<evidence type="ECO:0000313" key="7">
    <source>
        <dbReference type="Proteomes" id="UP000030754"/>
    </source>
</evidence>
<feature type="compositionally biased region" description="Low complexity" evidence="5">
    <location>
        <begin position="634"/>
        <end position="645"/>
    </location>
</feature>
<accession>U6MS55</accession>
<dbReference type="RefSeq" id="XP_013433771.1">
    <property type="nucleotide sequence ID" value="XM_013578317.1"/>
</dbReference>
<dbReference type="OrthoDB" id="348283at2759"/>
<dbReference type="Proteomes" id="UP000030754">
    <property type="component" value="Unassembled WGS sequence"/>
</dbReference>
<dbReference type="VEuPathDB" id="ToxoDB:ENH_00007000"/>
<feature type="compositionally biased region" description="Low complexity" evidence="5">
    <location>
        <begin position="538"/>
        <end position="554"/>
    </location>
</feature>
<feature type="region of interest" description="Disordered" evidence="5">
    <location>
        <begin position="695"/>
        <end position="733"/>
    </location>
</feature>
<dbReference type="PANTHER" id="PTHR13026:SF0">
    <property type="entry name" value="RIBOSOMAL RNA PROCESSING 1B"/>
    <property type="match status" value="1"/>
</dbReference>
<dbReference type="GO" id="GO:0030688">
    <property type="term" value="C:preribosome, small subunit precursor"/>
    <property type="evidence" value="ECO:0007669"/>
    <property type="project" value="InterPro"/>
</dbReference>
<dbReference type="EMBL" id="HG723122">
    <property type="protein sequence ID" value="CDJ65304.1"/>
    <property type="molecule type" value="Genomic_DNA"/>
</dbReference>
<keyword evidence="3" id="KW-0698">rRNA processing</keyword>
<feature type="compositionally biased region" description="Polar residues" evidence="5">
    <location>
        <begin position="489"/>
        <end position="520"/>
    </location>
</feature>
<reference evidence="6" key="1">
    <citation type="submission" date="2013-10" db="EMBL/GenBank/DDBJ databases">
        <title>Genomic analysis of the causative agents of coccidiosis in chickens.</title>
        <authorList>
            <person name="Reid A.J."/>
            <person name="Blake D."/>
            <person name="Billington K."/>
            <person name="Browne H."/>
            <person name="Dunn M."/>
            <person name="Hung S."/>
            <person name="Kawahara F."/>
            <person name="Miranda-Saavedra D."/>
            <person name="Mourier T."/>
            <person name="Nagra H."/>
            <person name="Otto T.D."/>
            <person name="Rawlings N."/>
            <person name="Sanchez A."/>
            <person name="Sanders M."/>
            <person name="Subramaniam C."/>
            <person name="Tay Y."/>
            <person name="Dear P."/>
            <person name="Doerig C."/>
            <person name="Gruber A."/>
            <person name="Parkinson J."/>
            <person name="Shirley M."/>
            <person name="Wan K.L."/>
            <person name="Berriman M."/>
            <person name="Tomley F."/>
            <person name="Pain A."/>
        </authorList>
    </citation>
    <scope>NUCLEOTIDE SEQUENCE [LARGE SCALE GENOMIC DNA]</scope>
    <source>
        <strain evidence="6">Houghton</strain>
    </source>
</reference>
<dbReference type="PANTHER" id="PTHR13026">
    <property type="entry name" value="NNP-1 PROTEIN NOVEL NUCLEAR PROTEIN 1 NOP52"/>
    <property type="match status" value="1"/>
</dbReference>
<feature type="region of interest" description="Disordered" evidence="5">
    <location>
        <begin position="631"/>
        <end position="670"/>
    </location>
</feature>
<dbReference type="InterPro" id="IPR010301">
    <property type="entry name" value="RRP1"/>
</dbReference>
<sequence>MASELDAAIRGMLVQYAKAKGFGSAEDSAEDADNLHQPQETKASDAHSDATTVKKAKMLRVARALVDSNPRVRNKGMASVGSFLETYRDLTEDEILHVWSTLYYAAWLSDKPLVQRDFFVRTSLLHRRLQCPRAKTLFFCGFFKVLIAEWGKIDRHRTNKFLLFCRIFLAEWMHVMRLMKWEETFTRAAIEFLCQEVMLQSNARGIALHLADIVTDEFRVLLDAEACPSSESGSSSSDPQREEDEEERLRAFAWIFVPFLRCLCFSKDASLIVRIRDRALAKLMPKDVDSEFVAAAVFSLASDKRIRSENRKQVFAAHERLKENERPVAEDADASERQVGSFTPRSFADLIVKRVISEFDAEKQKILQEIPCNPLLEYPKRKRPLSSDLDGEKAAGTQRPSVCAIASSSDGSAVTPCETKRAKKRLRVQQLQQQMGEPGADETQAAGQAGVQKAAKEKRRKGQIENGRKRGDTCARSTAASADGLRLPIQSSGVPHAASGSNNNSSDPGTGHGSSAQDSASDPAVDTVSAHSANCQPSGKQQSSSQSEVVKKGGAAAPSENTIVSVETQMRSGAPSRRRSLRISESAPSSKRVLFNLKKNKVVSFSRHAPSLAVGPAALSPGKGVSLAAEPKAVPDAPQARAAPPRGILRAAKEPGPPTSEETAPMPPIRKLQRPVWWGGATAELMAALRRALAQRLGAHSESSGSEVLPRKKAKKSKKKAVKHKIPSSNSQV</sequence>
<gene>
    <name evidence="6" type="ORF">ENH_00007000</name>
</gene>
<comment type="subcellular location">
    <subcellularLocation>
        <location evidence="1">Nucleus</location>
    </subcellularLocation>
</comment>
<evidence type="ECO:0000256" key="4">
    <source>
        <dbReference type="ARBA" id="ARBA00023242"/>
    </source>
</evidence>
<dbReference type="GO" id="GO:0006364">
    <property type="term" value="P:rRNA processing"/>
    <property type="evidence" value="ECO:0007669"/>
    <property type="project" value="UniProtKB-KW"/>
</dbReference>
<feature type="compositionally biased region" description="Basic and acidic residues" evidence="5">
    <location>
        <begin position="462"/>
        <end position="473"/>
    </location>
</feature>
<keyword evidence="7" id="KW-1185">Reference proteome</keyword>
<reference evidence="6" key="2">
    <citation type="submission" date="2013-10" db="EMBL/GenBank/DDBJ databases">
        <authorList>
            <person name="Aslett M."/>
        </authorList>
    </citation>
    <scope>NUCLEOTIDE SEQUENCE [LARGE SCALE GENOMIC DNA]</scope>
    <source>
        <strain evidence="6">Houghton</strain>
    </source>
</reference>
<feature type="region of interest" description="Disordered" evidence="5">
    <location>
        <begin position="378"/>
        <end position="592"/>
    </location>
</feature>
<dbReference type="Pfam" id="PF05997">
    <property type="entry name" value="Nop52"/>
    <property type="match status" value="1"/>
</dbReference>
<dbReference type="GeneID" id="25470890"/>
<feature type="compositionally biased region" description="Polar residues" evidence="5">
    <location>
        <begin position="559"/>
        <end position="571"/>
    </location>
</feature>
<evidence type="ECO:0000256" key="1">
    <source>
        <dbReference type="ARBA" id="ARBA00004123"/>
    </source>
</evidence>